<sequence>MSALQDPAVQQALNAYQLGLPRLPTAGRNGELLGRGTGSSLEFQEYREYLPGDDLRHVDWAAYARSDALMVRLFREEISPRTEIILDASRSMTTHNGIKQQIAIQLTSLFSQLVSRLGAAPQIHALNSAHPPLKLDLDGVDRLESLPFDGQQSLSELLAEGGLTFKPQSVRVVISDFLFPHDPDMLVRRLAGRASALWMIQVLADWEANPESGGGRRLVDVESNEHADLMLSPQAIQKYRERLHRLQQALLVASRRGHAQFVTVIANQGLERICREPLTAQEMLRPV</sequence>
<keyword evidence="3" id="KW-1185">Reference proteome</keyword>
<dbReference type="PANTHER" id="PTHR33608">
    <property type="entry name" value="BLL2464 PROTEIN"/>
    <property type="match status" value="1"/>
</dbReference>
<evidence type="ECO:0000259" key="1">
    <source>
        <dbReference type="Pfam" id="PF01882"/>
    </source>
</evidence>
<accession>F0SPS9</accession>
<dbReference type="Pfam" id="PF01882">
    <property type="entry name" value="DUF58"/>
    <property type="match status" value="1"/>
</dbReference>
<dbReference type="PANTHER" id="PTHR33608:SF7">
    <property type="entry name" value="DUF58 DOMAIN-CONTAINING PROTEIN"/>
    <property type="match status" value="1"/>
</dbReference>
<dbReference type="RefSeq" id="WP_013627767.1">
    <property type="nucleotide sequence ID" value="NC_015174.1"/>
</dbReference>
<evidence type="ECO:0000313" key="3">
    <source>
        <dbReference type="Proteomes" id="UP000006860"/>
    </source>
</evidence>
<feature type="domain" description="DUF58" evidence="1">
    <location>
        <begin position="45"/>
        <end position="238"/>
    </location>
</feature>
<evidence type="ECO:0000313" key="2">
    <source>
        <dbReference type="EMBL" id="ADY59038.1"/>
    </source>
</evidence>
<reference evidence="3" key="1">
    <citation type="submission" date="2011-02" db="EMBL/GenBank/DDBJ databases">
        <title>The complete genome of Planctomyces brasiliensis DSM 5305.</title>
        <authorList>
            <person name="Lucas S."/>
            <person name="Copeland A."/>
            <person name="Lapidus A."/>
            <person name="Bruce D."/>
            <person name="Goodwin L."/>
            <person name="Pitluck S."/>
            <person name="Kyrpides N."/>
            <person name="Mavromatis K."/>
            <person name="Pagani I."/>
            <person name="Ivanova N."/>
            <person name="Ovchinnikova G."/>
            <person name="Lu M."/>
            <person name="Detter J.C."/>
            <person name="Han C."/>
            <person name="Land M."/>
            <person name="Hauser L."/>
            <person name="Markowitz V."/>
            <person name="Cheng J.-F."/>
            <person name="Hugenholtz P."/>
            <person name="Woyke T."/>
            <person name="Wu D."/>
            <person name="Tindall B."/>
            <person name="Pomrenke H.G."/>
            <person name="Brambilla E."/>
            <person name="Klenk H.-P."/>
            <person name="Eisen J.A."/>
        </authorList>
    </citation>
    <scope>NUCLEOTIDE SEQUENCE [LARGE SCALE GENOMIC DNA]</scope>
    <source>
        <strain evidence="3">ATCC 49424 / DSM 5305 / JCM 21570 / NBRC 103401 / IFAM 1448</strain>
    </source>
</reference>
<gene>
    <name evidence="2" type="ordered locus">Plabr_1426</name>
</gene>
<protein>
    <recommendedName>
        <fullName evidence="1">DUF58 domain-containing protein</fullName>
    </recommendedName>
</protein>
<proteinExistence type="predicted"/>
<name>F0SPS9_RUBBR</name>
<dbReference type="AlphaFoldDB" id="F0SPS9"/>
<dbReference type="HOGENOM" id="CLU_054927_3_1_0"/>
<organism evidence="2 3">
    <name type="scientific">Rubinisphaera brasiliensis (strain ATCC 49424 / DSM 5305 / JCM 21570 / IAM 15109 / NBRC 103401 / IFAM 1448)</name>
    <name type="common">Planctomyces brasiliensis</name>
    <dbReference type="NCBI Taxonomy" id="756272"/>
    <lineage>
        <taxon>Bacteria</taxon>
        <taxon>Pseudomonadati</taxon>
        <taxon>Planctomycetota</taxon>
        <taxon>Planctomycetia</taxon>
        <taxon>Planctomycetales</taxon>
        <taxon>Planctomycetaceae</taxon>
        <taxon>Rubinisphaera</taxon>
    </lineage>
</organism>
<dbReference type="EMBL" id="CP002546">
    <property type="protein sequence ID" value="ADY59038.1"/>
    <property type="molecule type" value="Genomic_DNA"/>
</dbReference>
<dbReference type="Proteomes" id="UP000006860">
    <property type="component" value="Chromosome"/>
</dbReference>
<dbReference type="STRING" id="756272.Plabr_1426"/>
<dbReference type="KEGG" id="pbs:Plabr_1426"/>
<dbReference type="OrthoDB" id="9780819at2"/>
<dbReference type="eggNOG" id="COG1721">
    <property type="taxonomic scope" value="Bacteria"/>
</dbReference>
<dbReference type="InterPro" id="IPR002881">
    <property type="entry name" value="DUF58"/>
</dbReference>